<dbReference type="EMBL" id="SGJB01000020">
    <property type="protein sequence ID" value="TQQ83918.1"/>
    <property type="molecule type" value="Genomic_DNA"/>
</dbReference>
<dbReference type="SUPFAM" id="SSF56300">
    <property type="entry name" value="Metallo-dependent phosphatases"/>
    <property type="match status" value="2"/>
</dbReference>
<evidence type="ECO:0000313" key="5">
    <source>
        <dbReference type="Proteomes" id="UP000317863"/>
    </source>
</evidence>
<protein>
    <recommendedName>
        <fullName evidence="3">Capsule synthesis protein CapA domain-containing protein</fullName>
    </recommendedName>
</protein>
<dbReference type="AlphaFoldDB" id="A0A544QT99"/>
<evidence type="ECO:0000256" key="2">
    <source>
        <dbReference type="SAM" id="MobiDB-lite"/>
    </source>
</evidence>
<feature type="domain" description="Capsule synthesis protein CapA" evidence="3">
    <location>
        <begin position="138"/>
        <end position="325"/>
    </location>
</feature>
<dbReference type="InterPro" id="IPR029052">
    <property type="entry name" value="Metallo-depent_PP-like"/>
</dbReference>
<keyword evidence="1" id="KW-0547">Nucleotide-binding</keyword>
<reference evidence="4 5" key="1">
    <citation type="submission" date="2019-02" db="EMBL/GenBank/DDBJ databases">
        <title>Peptostreptococcaceae bacterium ZHW00191 nov., a new bacterium isolated from the human gut.</title>
        <authorList>
            <person name="Zhou H.-W."/>
            <person name="Chen X.-J."/>
        </authorList>
    </citation>
    <scope>NUCLEOTIDE SEQUENCE [LARGE SCALE GENOMIC DNA]</scope>
    <source>
        <strain evidence="4 5">ZHW00191</strain>
    </source>
</reference>
<accession>A0A544QT99</accession>
<dbReference type="PANTHER" id="PTHR11575:SF6">
    <property type="entry name" value="2',3'-CYCLIC-NUCLEOTIDE 2'-PHOSPHODIESTERASE_3'-NUCLEOTIDASE"/>
    <property type="match status" value="1"/>
</dbReference>
<evidence type="ECO:0000313" key="4">
    <source>
        <dbReference type="EMBL" id="TQQ83918.1"/>
    </source>
</evidence>
<keyword evidence="1" id="KW-0378">Hydrolase</keyword>
<dbReference type="GO" id="GO:0030288">
    <property type="term" value="C:outer membrane-bounded periplasmic space"/>
    <property type="evidence" value="ECO:0007669"/>
    <property type="project" value="TreeGrafter"/>
</dbReference>
<sequence length="396" mass="44381">MKRKRIIVISVLACAAAITTAGIFYNSRTTDINILATTDIHGSTSRSMVSYVKNYKKEGKADLVVDSGDFWGSGTNEMLEWISGKKPLFDESGRVEFYGEDTDGDGFPDKNGDIDGDGVGPDMKYEKVREPWSGEAPILRDMKKMEVDSVTLGNHEFVESDINNLNNIISMFDKAGISVLSANIYNSSDDKNFVKPYIIKEIEKENSSIKVAVLGLTLPEIAEPYELNKSTGEYEYSGNYNISSLEQYENKLYLNDLVEEATKWSKYIEKHEKPDIVVLTVHSGEEPKKPKHPGNRVKEIAHKVPGIDIIVAGHTHATIQEHNYKNNVTGDNVLVTQPSSNGRGISNINIKLKKENNNWKIIDISSKVDKLNIVDMSKFDYSKYTAEEAYNIGYRL</sequence>
<organism evidence="4 5">
    <name type="scientific">Peptacetobacter hominis</name>
    <dbReference type="NCBI Taxonomy" id="2743610"/>
    <lineage>
        <taxon>Bacteria</taxon>
        <taxon>Bacillati</taxon>
        <taxon>Bacillota</taxon>
        <taxon>Clostridia</taxon>
        <taxon>Peptostreptococcales</taxon>
        <taxon>Peptostreptococcaceae</taxon>
        <taxon>Peptacetobacter</taxon>
    </lineage>
</organism>
<dbReference type="RefSeq" id="WP_142536678.1">
    <property type="nucleotide sequence ID" value="NZ_SGJB01000020.1"/>
</dbReference>
<evidence type="ECO:0000256" key="1">
    <source>
        <dbReference type="RuleBase" id="RU362119"/>
    </source>
</evidence>
<dbReference type="Proteomes" id="UP000317863">
    <property type="component" value="Unassembled WGS sequence"/>
</dbReference>
<dbReference type="Pfam" id="PF09587">
    <property type="entry name" value="PGA_cap"/>
    <property type="match status" value="1"/>
</dbReference>
<dbReference type="GO" id="GO:0000166">
    <property type="term" value="F:nucleotide binding"/>
    <property type="evidence" value="ECO:0007669"/>
    <property type="project" value="UniProtKB-KW"/>
</dbReference>
<keyword evidence="5" id="KW-1185">Reference proteome</keyword>
<feature type="region of interest" description="Disordered" evidence="2">
    <location>
        <begin position="100"/>
        <end position="121"/>
    </location>
</feature>
<dbReference type="GO" id="GO:0016787">
    <property type="term" value="F:hydrolase activity"/>
    <property type="evidence" value="ECO:0007669"/>
    <property type="project" value="UniProtKB-KW"/>
</dbReference>
<dbReference type="PRINTS" id="PR01607">
    <property type="entry name" value="APYRASEFAMLY"/>
</dbReference>
<gene>
    <name evidence="4" type="ORF">EXD82_09495</name>
</gene>
<dbReference type="InterPro" id="IPR019079">
    <property type="entry name" value="Capsule_synth_CapA"/>
</dbReference>
<comment type="similarity">
    <text evidence="1">Belongs to the 5'-nucleotidase family.</text>
</comment>
<comment type="caution">
    <text evidence="4">The sequence shown here is derived from an EMBL/GenBank/DDBJ whole genome shotgun (WGS) entry which is preliminary data.</text>
</comment>
<dbReference type="OrthoDB" id="9800780at2"/>
<dbReference type="GO" id="GO:0009166">
    <property type="term" value="P:nucleotide catabolic process"/>
    <property type="evidence" value="ECO:0007669"/>
    <property type="project" value="InterPro"/>
</dbReference>
<proteinExistence type="inferred from homology"/>
<name>A0A544QT99_9FIRM</name>
<dbReference type="Gene3D" id="3.60.21.10">
    <property type="match status" value="1"/>
</dbReference>
<dbReference type="PANTHER" id="PTHR11575">
    <property type="entry name" value="5'-NUCLEOTIDASE-RELATED"/>
    <property type="match status" value="1"/>
</dbReference>
<evidence type="ECO:0000259" key="3">
    <source>
        <dbReference type="Pfam" id="PF09587"/>
    </source>
</evidence>
<dbReference type="InterPro" id="IPR006179">
    <property type="entry name" value="5_nucleotidase/apyrase"/>
</dbReference>